<evidence type="ECO:0000313" key="3">
    <source>
        <dbReference type="EMBL" id="QSX07434.1"/>
    </source>
</evidence>
<dbReference type="EMBL" id="CP071444">
    <property type="protein sequence ID" value="QSX07434.1"/>
    <property type="molecule type" value="Genomic_DNA"/>
</dbReference>
<feature type="signal peptide" evidence="1">
    <location>
        <begin position="1"/>
        <end position="27"/>
    </location>
</feature>
<dbReference type="RefSeq" id="WP_207298779.1">
    <property type="nucleotide sequence ID" value="NZ_CP071444.1"/>
</dbReference>
<evidence type="ECO:0000313" key="4">
    <source>
        <dbReference type="Proteomes" id="UP000663499"/>
    </source>
</evidence>
<dbReference type="InterPro" id="IPR046357">
    <property type="entry name" value="PPIase_dom_sf"/>
</dbReference>
<dbReference type="PANTHER" id="PTHR47245:SF2">
    <property type="entry name" value="PEPTIDYL-PROLYL CIS-TRANS ISOMERASE HP_0175-RELATED"/>
    <property type="match status" value="1"/>
</dbReference>
<dbReference type="Proteomes" id="UP000663499">
    <property type="component" value="Chromosome"/>
</dbReference>
<proteinExistence type="predicted"/>
<dbReference type="SUPFAM" id="SSF109998">
    <property type="entry name" value="Triger factor/SurA peptide-binding domain-like"/>
    <property type="match status" value="1"/>
</dbReference>
<accession>A0A975AHA7</accession>
<keyword evidence="1" id="KW-0732">Signal</keyword>
<dbReference type="Gene3D" id="1.10.4030.10">
    <property type="entry name" value="Porin chaperone SurA, peptide-binding domain"/>
    <property type="match status" value="1"/>
</dbReference>
<keyword evidence="3" id="KW-0413">Isomerase</keyword>
<protein>
    <submittedName>
        <fullName evidence="3">Peptidyl-prolyl cis-trans isomerase</fullName>
    </submittedName>
</protein>
<dbReference type="Gene3D" id="3.10.50.40">
    <property type="match status" value="1"/>
</dbReference>
<dbReference type="GO" id="GO:0003755">
    <property type="term" value="F:peptidyl-prolyl cis-trans isomerase activity"/>
    <property type="evidence" value="ECO:0007669"/>
    <property type="project" value="InterPro"/>
</dbReference>
<dbReference type="KEGG" id="alka:J0B03_06200"/>
<dbReference type="Pfam" id="PF13145">
    <property type="entry name" value="Rotamase_2"/>
    <property type="match status" value="1"/>
</dbReference>
<evidence type="ECO:0000256" key="1">
    <source>
        <dbReference type="SAM" id="SignalP"/>
    </source>
</evidence>
<dbReference type="InterPro" id="IPR050245">
    <property type="entry name" value="PrsA_foldase"/>
</dbReference>
<dbReference type="PANTHER" id="PTHR47245">
    <property type="entry name" value="PEPTIDYLPROLYL ISOMERASE"/>
    <property type="match status" value="1"/>
</dbReference>
<gene>
    <name evidence="3" type="ORF">J0B03_06200</name>
</gene>
<dbReference type="AlphaFoldDB" id="A0A975AHA7"/>
<organism evidence="3 4">
    <name type="scientific">Alkalibacter rhizosphaerae</name>
    <dbReference type="NCBI Taxonomy" id="2815577"/>
    <lineage>
        <taxon>Bacteria</taxon>
        <taxon>Bacillati</taxon>
        <taxon>Bacillota</taxon>
        <taxon>Clostridia</taxon>
        <taxon>Eubacteriales</taxon>
        <taxon>Eubacteriaceae</taxon>
        <taxon>Alkalibacter</taxon>
    </lineage>
</organism>
<keyword evidence="4" id="KW-1185">Reference proteome</keyword>
<dbReference type="InterPro" id="IPR027304">
    <property type="entry name" value="Trigger_fact/SurA_dom_sf"/>
</dbReference>
<evidence type="ECO:0000259" key="2">
    <source>
        <dbReference type="Pfam" id="PF13145"/>
    </source>
</evidence>
<name>A0A975AHA7_9FIRM</name>
<sequence>MKKFRWIAVLISVLLMVGCTSSQSYLAKVDEVVITEEEWKGQLLLTQISYDLSQTPMPSTGEAYENLKKNLMDNLLESVVLLEEAQERAVEGDDTAADEEARMLMDAITTMYDEGTLSELLDEYDMDPEKLEALLVKRSRENQVIYELYEEVTKEVSVSQTEMEEYYNGHLKLFNYSTVHAKGFVFADLETATAVEKDVREMDDGQEVFETYKDRDGVLFSGDFGPVFYTDVEVPFADALFDAAIGEWTPLVETDGRAYLGYVYGKEPMDPIPLEEVSDLVQERALSEKRGEFYRTFVEDAFEKRDVDVHYDKL</sequence>
<dbReference type="PROSITE" id="PS51257">
    <property type="entry name" value="PROKAR_LIPOPROTEIN"/>
    <property type="match status" value="1"/>
</dbReference>
<reference evidence="3" key="1">
    <citation type="submission" date="2021-03" db="EMBL/GenBank/DDBJ databases">
        <title>Alkalibacter marinus sp. nov., isolated from tidal flat sediment.</title>
        <authorList>
            <person name="Namirimu T."/>
            <person name="Yang J.-A."/>
            <person name="Yang S.-H."/>
            <person name="Kim Y.-J."/>
            <person name="Kwon K.K."/>
        </authorList>
    </citation>
    <scope>NUCLEOTIDE SEQUENCE</scope>
    <source>
        <strain evidence="3">ES005</strain>
    </source>
</reference>
<feature type="chain" id="PRO_5039343581" evidence="1">
    <location>
        <begin position="28"/>
        <end position="314"/>
    </location>
</feature>
<dbReference type="InterPro" id="IPR000297">
    <property type="entry name" value="PPIase_PpiC"/>
</dbReference>
<feature type="domain" description="PpiC" evidence="2">
    <location>
        <begin position="158"/>
        <end position="279"/>
    </location>
</feature>